<dbReference type="OrthoDB" id="5517693at2"/>
<accession>A0A4R8W523</accession>
<proteinExistence type="predicted"/>
<dbReference type="RefSeq" id="WP_134453444.1">
    <property type="nucleotide sequence ID" value="NZ_SOFL01000025.1"/>
</dbReference>
<dbReference type="AlphaFoldDB" id="A0A4R8W523"/>
<comment type="caution">
    <text evidence="1">The sequence shown here is derived from an EMBL/GenBank/DDBJ whole genome shotgun (WGS) entry which is preliminary data.</text>
</comment>
<gene>
    <name evidence="1" type="ORF">E3O42_07995</name>
</gene>
<organism evidence="1 2">
    <name type="scientific">Cryobacterium adonitolivorans</name>
    <dbReference type="NCBI Taxonomy" id="1259189"/>
    <lineage>
        <taxon>Bacteria</taxon>
        <taxon>Bacillati</taxon>
        <taxon>Actinomycetota</taxon>
        <taxon>Actinomycetes</taxon>
        <taxon>Micrococcales</taxon>
        <taxon>Microbacteriaceae</taxon>
        <taxon>Cryobacterium</taxon>
    </lineage>
</organism>
<dbReference type="Proteomes" id="UP000297907">
    <property type="component" value="Unassembled WGS sequence"/>
</dbReference>
<evidence type="ECO:0008006" key="3">
    <source>
        <dbReference type="Google" id="ProtNLM"/>
    </source>
</evidence>
<keyword evidence="2" id="KW-1185">Reference proteome</keyword>
<protein>
    <recommendedName>
        <fullName evidence="3">Transcriptional regulator, AbiEi antitoxin, Type IV TA system</fullName>
    </recommendedName>
</protein>
<evidence type="ECO:0000313" key="1">
    <source>
        <dbReference type="EMBL" id="TFC02686.1"/>
    </source>
</evidence>
<name>A0A4R8W523_9MICO</name>
<dbReference type="EMBL" id="SOFL01000025">
    <property type="protein sequence ID" value="TFC02686.1"/>
    <property type="molecule type" value="Genomic_DNA"/>
</dbReference>
<evidence type="ECO:0000313" key="2">
    <source>
        <dbReference type="Proteomes" id="UP000297907"/>
    </source>
</evidence>
<reference evidence="1 2" key="1">
    <citation type="submission" date="2019-03" db="EMBL/GenBank/DDBJ databases">
        <title>Genomics of glacier-inhabiting Cryobacterium strains.</title>
        <authorList>
            <person name="Liu Q."/>
            <person name="Xin Y.-H."/>
        </authorList>
    </citation>
    <scope>NUCLEOTIDE SEQUENCE [LARGE SCALE GENOMIC DNA]</scope>
    <source>
        <strain evidence="1 2">RHLS22-1</strain>
    </source>
</reference>
<sequence>MDPNASALPQFQLTRDQLGHDARAMRRDHAHGGTERLRRGIYVPRTSWSSADADARYLLRIQAAVMSRQARPVMSHLSAARVWGLPMDAGLQKHFPLPKGAVLPTVTLDEVLDRVRQLGTARGTRRARQSVGFSDARSGSVGESLSRTGIFLAGMPMPDLQVVYPAPFGEDRVDFRWKRRFQAKRMPLLGEFDGELKYTRGEFMGGHTIDKVVWAEKRREDRLRAPGRAMVRWLWADALRPERLRAVLLNAGLRPAT</sequence>